<evidence type="ECO:0000313" key="3">
    <source>
        <dbReference type="Proteomes" id="UP001221757"/>
    </source>
</evidence>
<organism evidence="2 3">
    <name type="scientific">Mycena rosella</name>
    <name type="common">Pink bonnet</name>
    <name type="synonym">Agaricus rosellus</name>
    <dbReference type="NCBI Taxonomy" id="1033263"/>
    <lineage>
        <taxon>Eukaryota</taxon>
        <taxon>Fungi</taxon>
        <taxon>Dikarya</taxon>
        <taxon>Basidiomycota</taxon>
        <taxon>Agaricomycotina</taxon>
        <taxon>Agaricomycetes</taxon>
        <taxon>Agaricomycetidae</taxon>
        <taxon>Agaricales</taxon>
        <taxon>Marasmiineae</taxon>
        <taxon>Mycenaceae</taxon>
        <taxon>Mycena</taxon>
    </lineage>
</organism>
<dbReference type="AlphaFoldDB" id="A0AAD7GRL6"/>
<gene>
    <name evidence="2" type="ORF">B0H17DRAFT_1194193</name>
</gene>
<reference evidence="2" key="1">
    <citation type="submission" date="2023-03" db="EMBL/GenBank/DDBJ databases">
        <title>Massive genome expansion in bonnet fungi (Mycena s.s.) driven by repeated elements and novel gene families across ecological guilds.</title>
        <authorList>
            <consortium name="Lawrence Berkeley National Laboratory"/>
            <person name="Harder C.B."/>
            <person name="Miyauchi S."/>
            <person name="Viragh M."/>
            <person name="Kuo A."/>
            <person name="Thoen E."/>
            <person name="Andreopoulos B."/>
            <person name="Lu D."/>
            <person name="Skrede I."/>
            <person name="Drula E."/>
            <person name="Henrissat B."/>
            <person name="Morin E."/>
            <person name="Kohler A."/>
            <person name="Barry K."/>
            <person name="LaButti K."/>
            <person name="Morin E."/>
            <person name="Salamov A."/>
            <person name="Lipzen A."/>
            <person name="Mereny Z."/>
            <person name="Hegedus B."/>
            <person name="Baldrian P."/>
            <person name="Stursova M."/>
            <person name="Weitz H."/>
            <person name="Taylor A."/>
            <person name="Grigoriev I.V."/>
            <person name="Nagy L.G."/>
            <person name="Martin F."/>
            <person name="Kauserud H."/>
        </authorList>
    </citation>
    <scope>NUCLEOTIDE SEQUENCE</scope>
    <source>
        <strain evidence="2">CBHHK067</strain>
    </source>
</reference>
<comment type="caution">
    <text evidence="2">The sequence shown here is derived from an EMBL/GenBank/DDBJ whole genome shotgun (WGS) entry which is preliminary data.</text>
</comment>
<protein>
    <submittedName>
        <fullName evidence="2">Uncharacterized protein</fullName>
    </submittedName>
</protein>
<name>A0AAD7GRL6_MYCRO</name>
<keyword evidence="3" id="KW-1185">Reference proteome</keyword>
<proteinExistence type="predicted"/>
<evidence type="ECO:0000313" key="2">
    <source>
        <dbReference type="EMBL" id="KAJ7703711.1"/>
    </source>
</evidence>
<sequence>MPIHAAQSLPTSNKAPAAPLPERPVQPLSPILRLNNDVLGEIFIFSLPSFIPADAQFTHFHWAGPTVDAPWQQLTHLSWDPYDPAHFDQTLDKLSRVTHLCLDLSWHRSRAFTFENAVHTLPNVTTLFLAGDLSVVRFLRLPRLRDLILEVGPKYEFTEYLRHMLDRSHCIVTSLQANPQFIWDELTTDLALILTHPSISSSLRNLSLSSCELDDLLMGNHPSVSGPSVSSGMLVPQHIQLLRPVDRCYRIDVLPDIPVGETTPSLAAIIRMWFPALEQLDLDLMGLSMENVECRIVRTGSTTFNLRRSAPLRRAYESWWASTDGDAFRAALALDNASAIMPFNVKWDRIFGWDEPQHPSQNIFANTRRAGYQFL</sequence>
<feature type="region of interest" description="Disordered" evidence="1">
    <location>
        <begin position="1"/>
        <end position="22"/>
    </location>
</feature>
<evidence type="ECO:0000256" key="1">
    <source>
        <dbReference type="SAM" id="MobiDB-lite"/>
    </source>
</evidence>
<dbReference type="Proteomes" id="UP001221757">
    <property type="component" value="Unassembled WGS sequence"/>
</dbReference>
<accession>A0AAD7GRL6</accession>
<dbReference type="EMBL" id="JARKIE010000012">
    <property type="protein sequence ID" value="KAJ7703711.1"/>
    <property type="molecule type" value="Genomic_DNA"/>
</dbReference>